<dbReference type="AlphaFoldDB" id="A0ABD1EBC3"/>
<keyword evidence="2" id="KW-1015">Disulfide bond</keyword>
<gene>
    <name evidence="5" type="ORF">ABEB36_012247</name>
</gene>
<dbReference type="PANTHER" id="PTHR23199:SF16">
    <property type="entry name" value="PROTEIN SPAETZLE 5"/>
    <property type="match status" value="1"/>
</dbReference>
<proteinExistence type="predicted"/>
<dbReference type="GO" id="GO:0005615">
    <property type="term" value="C:extracellular space"/>
    <property type="evidence" value="ECO:0007669"/>
    <property type="project" value="UniProtKB-ARBA"/>
</dbReference>
<evidence type="ECO:0000256" key="1">
    <source>
        <dbReference type="ARBA" id="ARBA00022729"/>
    </source>
</evidence>
<keyword evidence="3" id="KW-0325">Glycoprotein</keyword>
<organism evidence="5 6">
    <name type="scientific">Hypothenemus hampei</name>
    <name type="common">Coffee berry borer</name>
    <dbReference type="NCBI Taxonomy" id="57062"/>
    <lineage>
        <taxon>Eukaryota</taxon>
        <taxon>Metazoa</taxon>
        <taxon>Ecdysozoa</taxon>
        <taxon>Arthropoda</taxon>
        <taxon>Hexapoda</taxon>
        <taxon>Insecta</taxon>
        <taxon>Pterygota</taxon>
        <taxon>Neoptera</taxon>
        <taxon>Endopterygota</taxon>
        <taxon>Coleoptera</taxon>
        <taxon>Polyphaga</taxon>
        <taxon>Cucujiformia</taxon>
        <taxon>Curculionidae</taxon>
        <taxon>Scolytinae</taxon>
        <taxon>Hypothenemus</taxon>
    </lineage>
</organism>
<evidence type="ECO:0000313" key="6">
    <source>
        <dbReference type="Proteomes" id="UP001566132"/>
    </source>
</evidence>
<dbReference type="SUPFAM" id="SSF57501">
    <property type="entry name" value="Cystine-knot cytokines"/>
    <property type="match status" value="1"/>
</dbReference>
<feature type="domain" description="Spaetzle" evidence="4">
    <location>
        <begin position="170"/>
        <end position="269"/>
    </location>
</feature>
<dbReference type="Gene3D" id="2.10.90.10">
    <property type="entry name" value="Cystine-knot cytokines"/>
    <property type="match status" value="1"/>
</dbReference>
<evidence type="ECO:0000259" key="4">
    <source>
        <dbReference type="Pfam" id="PF16077"/>
    </source>
</evidence>
<evidence type="ECO:0000313" key="5">
    <source>
        <dbReference type="EMBL" id="KAL1491686.1"/>
    </source>
</evidence>
<keyword evidence="1" id="KW-0732">Signal</keyword>
<keyword evidence="6" id="KW-1185">Reference proteome</keyword>
<dbReference type="Pfam" id="PF16077">
    <property type="entry name" value="Spaetzle"/>
    <property type="match status" value="1"/>
</dbReference>
<dbReference type="InterPro" id="IPR052444">
    <property type="entry name" value="Spz/Toll_ligand-like"/>
</dbReference>
<protein>
    <recommendedName>
        <fullName evidence="4">Spaetzle domain-containing protein</fullName>
    </recommendedName>
</protein>
<accession>A0ABD1EBC3</accession>
<evidence type="ECO:0000256" key="2">
    <source>
        <dbReference type="ARBA" id="ARBA00023157"/>
    </source>
</evidence>
<comment type="caution">
    <text evidence="5">The sequence shown here is derived from an EMBL/GenBank/DDBJ whole genome shotgun (WGS) entry which is preliminary data.</text>
</comment>
<sequence>MAEKCFYILNTMIAYILAQYIRDSNGNYKVLAANRGQVPPCVTEPSQTFCEEVPNYPYELVWIALKNAPFDVSKFLVDETPNSSDLGPLTFKEISKLTQDNYSAKTQKHSTTSNNKELHQFDEDELFYFNHYPVNIDGIQRKKKHVVFSKDDLYGLNRTKRATRLNPGSPLCRSRYVYAFPQVGMCTSTGDWMYIVNAQKTAFTQMVRLEYCHKPETSCMGDCSSKTLPLGLESRCEQQYLQRRLLTLSDSGSEVFTMMFWLPSGCVCKTYRLEDLDES</sequence>
<reference evidence="5 6" key="1">
    <citation type="submission" date="2024-05" db="EMBL/GenBank/DDBJ databases">
        <title>Genetic variation in Jamaican populations of the coffee berry borer (Hypothenemus hampei).</title>
        <authorList>
            <person name="Errbii M."/>
            <person name="Myrie A."/>
        </authorList>
    </citation>
    <scope>NUCLEOTIDE SEQUENCE [LARGE SCALE GENOMIC DNA]</scope>
    <source>
        <strain evidence="5">JA-Hopewell-2020-01-JO</strain>
        <tissue evidence="5">Whole body</tissue>
    </source>
</reference>
<dbReference type="InterPro" id="IPR032104">
    <property type="entry name" value="Spaetzle"/>
</dbReference>
<dbReference type="InterPro" id="IPR029034">
    <property type="entry name" value="Cystine-knot_cytokine"/>
</dbReference>
<evidence type="ECO:0000256" key="3">
    <source>
        <dbReference type="ARBA" id="ARBA00023180"/>
    </source>
</evidence>
<dbReference type="PANTHER" id="PTHR23199">
    <property type="entry name" value="NEUROTROPHIN 1-RELATED"/>
    <property type="match status" value="1"/>
</dbReference>
<dbReference type="EMBL" id="JBDJPC010000009">
    <property type="protein sequence ID" value="KAL1491686.1"/>
    <property type="molecule type" value="Genomic_DNA"/>
</dbReference>
<name>A0ABD1EBC3_HYPHA</name>
<dbReference type="Proteomes" id="UP001566132">
    <property type="component" value="Unassembled WGS sequence"/>
</dbReference>